<protein>
    <recommendedName>
        <fullName evidence="3">Twin-arginine translocation signal domain-containing protein</fullName>
    </recommendedName>
</protein>
<proteinExistence type="predicted"/>
<evidence type="ECO:0008006" key="3">
    <source>
        <dbReference type="Google" id="ProtNLM"/>
    </source>
</evidence>
<sequence length="509" mass="56217">MSFRPDRRRFLQTGAGSGALLGLGDLSFLSGLNPVSAAEAKEASGAVQLRPEIEPVVRMIEETPRERLLEEVAARIQGGLSYREVLAGLLLAGVKNVEPRPSVGFKFHAVLVVNSAHLASLASPPEHRWMPIFWALDYYKNAAARDVRERGDWTMSRVSDSSLPAAHNAHTVFSEAMENWDEQAADSAVAQLARTAGSHEIYEMLFRYGARDFRSIGHKAIFVANSYRTLQCIGWEHAEPVLRSLAYALLMHEGDNPASRDADADRPYRKNVERVAKIRSDWRDGALDPGATTALLSTLRTGSNDDACEQVVELLNSGASPQSIWDAFHVASGELLMRQSGIVALHAVTTTNAMAFAFQTCSNDETRRLLMLQNAAFLPMFREAMENRGDVKDVKIDELVESREEGSVADVDEIFAEVSGNPSQAARQVVRFLNETGDANRLIDAARVLVFLKGNDAHDYKFSSAVLEDYYHVSPQWRDVYLASNVFKLQGSSARDNSLVERTRAAFAT</sequence>
<dbReference type="InterPro" id="IPR006311">
    <property type="entry name" value="TAT_signal"/>
</dbReference>
<dbReference type="PROSITE" id="PS51318">
    <property type="entry name" value="TAT"/>
    <property type="match status" value="1"/>
</dbReference>
<dbReference type="RefSeq" id="WP_145369858.1">
    <property type="nucleotide sequence ID" value="NZ_CP036275.1"/>
</dbReference>
<keyword evidence="2" id="KW-1185">Reference proteome</keyword>
<accession>A0A517Z7Z4</accession>
<dbReference type="OrthoDB" id="176343at2"/>
<organism evidence="1 2">
    <name type="scientific">Maioricimonas rarisocia</name>
    <dbReference type="NCBI Taxonomy" id="2528026"/>
    <lineage>
        <taxon>Bacteria</taxon>
        <taxon>Pseudomonadati</taxon>
        <taxon>Planctomycetota</taxon>
        <taxon>Planctomycetia</taxon>
        <taxon>Planctomycetales</taxon>
        <taxon>Planctomycetaceae</taxon>
        <taxon>Maioricimonas</taxon>
    </lineage>
</organism>
<evidence type="ECO:0000313" key="1">
    <source>
        <dbReference type="EMBL" id="QDU38593.1"/>
    </source>
</evidence>
<gene>
    <name evidence="1" type="ORF">Mal4_29220</name>
</gene>
<dbReference type="EMBL" id="CP036275">
    <property type="protein sequence ID" value="QDU38593.1"/>
    <property type="molecule type" value="Genomic_DNA"/>
</dbReference>
<name>A0A517Z7Z4_9PLAN</name>
<reference evidence="1 2" key="1">
    <citation type="submission" date="2019-02" db="EMBL/GenBank/DDBJ databases">
        <title>Deep-cultivation of Planctomycetes and their phenomic and genomic characterization uncovers novel biology.</title>
        <authorList>
            <person name="Wiegand S."/>
            <person name="Jogler M."/>
            <person name="Boedeker C."/>
            <person name="Pinto D."/>
            <person name="Vollmers J."/>
            <person name="Rivas-Marin E."/>
            <person name="Kohn T."/>
            <person name="Peeters S.H."/>
            <person name="Heuer A."/>
            <person name="Rast P."/>
            <person name="Oberbeckmann S."/>
            <person name="Bunk B."/>
            <person name="Jeske O."/>
            <person name="Meyerdierks A."/>
            <person name="Storesund J.E."/>
            <person name="Kallscheuer N."/>
            <person name="Luecker S."/>
            <person name="Lage O.M."/>
            <person name="Pohl T."/>
            <person name="Merkel B.J."/>
            <person name="Hornburger P."/>
            <person name="Mueller R.-W."/>
            <person name="Bruemmer F."/>
            <person name="Labrenz M."/>
            <person name="Spormann A.M."/>
            <person name="Op den Camp H."/>
            <person name="Overmann J."/>
            <person name="Amann R."/>
            <person name="Jetten M.S.M."/>
            <person name="Mascher T."/>
            <person name="Medema M.H."/>
            <person name="Devos D.P."/>
            <person name="Kaster A.-K."/>
            <person name="Ovreas L."/>
            <person name="Rohde M."/>
            <person name="Galperin M.Y."/>
            <person name="Jogler C."/>
        </authorList>
    </citation>
    <scope>NUCLEOTIDE SEQUENCE [LARGE SCALE GENOMIC DNA]</scope>
    <source>
        <strain evidence="1 2">Mal4</strain>
    </source>
</reference>
<dbReference type="KEGG" id="mri:Mal4_29220"/>
<evidence type="ECO:0000313" key="2">
    <source>
        <dbReference type="Proteomes" id="UP000320496"/>
    </source>
</evidence>
<dbReference type="AlphaFoldDB" id="A0A517Z7Z4"/>
<dbReference type="Proteomes" id="UP000320496">
    <property type="component" value="Chromosome"/>
</dbReference>